<evidence type="ECO:0000313" key="9">
    <source>
        <dbReference type="WBParaSite" id="HNAJ_0000291101-mRNA-1"/>
    </source>
</evidence>
<name>A0A0R3T773_RODNA</name>
<feature type="transmembrane region" description="Helical" evidence="6">
    <location>
        <begin position="203"/>
        <end position="228"/>
    </location>
</feature>
<keyword evidence="6" id="KW-0732">Signal</keyword>
<comment type="subcellular location">
    <subcellularLocation>
        <location evidence="1 6">Membrane</location>
        <topology evidence="1 6">Multi-pass membrane protein</topology>
    </subcellularLocation>
</comment>
<dbReference type="GO" id="GO:0005384">
    <property type="term" value="F:manganese ion transmembrane transporter activity"/>
    <property type="evidence" value="ECO:0007669"/>
    <property type="project" value="TreeGrafter"/>
</dbReference>
<dbReference type="Pfam" id="PF01169">
    <property type="entry name" value="GDT1"/>
    <property type="match status" value="2"/>
</dbReference>
<protein>
    <recommendedName>
        <fullName evidence="6">GDT1 family protein</fullName>
    </recommendedName>
</protein>
<dbReference type="PANTHER" id="PTHR12608">
    <property type="entry name" value="TRANSMEMBRANE PROTEIN HTP-1 RELATED"/>
    <property type="match status" value="1"/>
</dbReference>
<feature type="transmembrane region" description="Helical" evidence="6">
    <location>
        <begin position="46"/>
        <end position="63"/>
    </location>
</feature>
<feature type="chain" id="PRO_5043073528" description="GDT1 family protein" evidence="6">
    <location>
        <begin position="23"/>
        <end position="252"/>
    </location>
</feature>
<dbReference type="InterPro" id="IPR049555">
    <property type="entry name" value="GDT1-like_CS"/>
</dbReference>
<evidence type="ECO:0000256" key="1">
    <source>
        <dbReference type="ARBA" id="ARBA00004141"/>
    </source>
</evidence>
<dbReference type="GO" id="GO:0016020">
    <property type="term" value="C:membrane"/>
    <property type="evidence" value="ECO:0007669"/>
    <property type="project" value="UniProtKB-SubCell"/>
</dbReference>
<dbReference type="STRING" id="102285.A0A0R3T773"/>
<dbReference type="OrthoDB" id="442680at2759"/>
<dbReference type="GO" id="GO:0015085">
    <property type="term" value="F:calcium ion transmembrane transporter activity"/>
    <property type="evidence" value="ECO:0007669"/>
    <property type="project" value="TreeGrafter"/>
</dbReference>
<sequence length="252" mass="27990">MVKLPPLSFILLLILTVYIINGAVIPRGQADGEKSVQDDSNNFLHRFMQAFIASIYVIIISELGDKTFFIAAIMSIDHPRKIVYAGAMSALIAMTVFSALVGYATEVLPRIYTYYLSGILFLLFGLKMIKDAWYMRPEDSREEYKEVEEQLSGPNTSGSRLKAVLRGLLSPVFAEALVMTFLAEWGDRSQITTIVLAAREDVIGVIMGGCVGHALCTGLAVLAGRIVAQRIPVKWCKLNFHNLYYLLSVPLY</sequence>
<feature type="transmembrane region" description="Helical" evidence="6">
    <location>
        <begin position="163"/>
        <end position="183"/>
    </location>
</feature>
<evidence type="ECO:0000256" key="4">
    <source>
        <dbReference type="ARBA" id="ARBA00022989"/>
    </source>
</evidence>
<evidence type="ECO:0000256" key="3">
    <source>
        <dbReference type="ARBA" id="ARBA00022692"/>
    </source>
</evidence>
<comment type="similarity">
    <text evidence="2 6">Belongs to the GDT1 family.</text>
</comment>
<dbReference type="AlphaFoldDB" id="A0A0R3T773"/>
<evidence type="ECO:0000256" key="5">
    <source>
        <dbReference type="ARBA" id="ARBA00023136"/>
    </source>
</evidence>
<keyword evidence="4 6" id="KW-1133">Transmembrane helix</keyword>
<reference evidence="9" key="1">
    <citation type="submission" date="2017-02" db="UniProtKB">
        <authorList>
            <consortium name="WormBaseParasite"/>
        </authorList>
    </citation>
    <scope>IDENTIFICATION</scope>
</reference>
<dbReference type="EMBL" id="UZAE01001564">
    <property type="protein sequence ID" value="VDN98771.1"/>
    <property type="molecule type" value="Genomic_DNA"/>
</dbReference>
<dbReference type="InterPro" id="IPR001727">
    <property type="entry name" value="GDT1-like"/>
</dbReference>
<evidence type="ECO:0000256" key="2">
    <source>
        <dbReference type="ARBA" id="ARBA00009190"/>
    </source>
</evidence>
<organism evidence="9">
    <name type="scientific">Rodentolepis nana</name>
    <name type="common">Dwarf tapeworm</name>
    <name type="synonym">Hymenolepis nana</name>
    <dbReference type="NCBI Taxonomy" id="102285"/>
    <lineage>
        <taxon>Eukaryota</taxon>
        <taxon>Metazoa</taxon>
        <taxon>Spiralia</taxon>
        <taxon>Lophotrochozoa</taxon>
        <taxon>Platyhelminthes</taxon>
        <taxon>Cestoda</taxon>
        <taxon>Eucestoda</taxon>
        <taxon>Cyclophyllidea</taxon>
        <taxon>Hymenolepididae</taxon>
        <taxon>Rodentolepis</taxon>
    </lineage>
</organism>
<dbReference type="GO" id="GO:0005794">
    <property type="term" value="C:Golgi apparatus"/>
    <property type="evidence" value="ECO:0007669"/>
    <property type="project" value="TreeGrafter"/>
</dbReference>
<feature type="transmembrane region" description="Helical" evidence="6">
    <location>
        <begin position="111"/>
        <end position="129"/>
    </location>
</feature>
<accession>A0A0R3T773</accession>
<keyword evidence="3 6" id="KW-0812">Transmembrane</keyword>
<keyword evidence="8" id="KW-1185">Reference proteome</keyword>
<proteinExistence type="inferred from homology"/>
<evidence type="ECO:0000313" key="7">
    <source>
        <dbReference type="EMBL" id="VDN98771.1"/>
    </source>
</evidence>
<dbReference type="WBParaSite" id="HNAJ_0000291101-mRNA-1">
    <property type="protein sequence ID" value="HNAJ_0000291101-mRNA-1"/>
    <property type="gene ID" value="HNAJ_0000291101"/>
</dbReference>
<feature type="signal peptide" evidence="6">
    <location>
        <begin position="1"/>
        <end position="22"/>
    </location>
</feature>
<dbReference type="PROSITE" id="PS01214">
    <property type="entry name" value="UPF0016"/>
    <property type="match status" value="1"/>
</dbReference>
<dbReference type="PANTHER" id="PTHR12608:SF1">
    <property type="entry name" value="TRANSMEMBRANE PROTEIN 165"/>
    <property type="match status" value="1"/>
</dbReference>
<feature type="transmembrane region" description="Helical" evidence="6">
    <location>
        <begin position="83"/>
        <end position="105"/>
    </location>
</feature>
<reference evidence="7 8" key="2">
    <citation type="submission" date="2018-11" db="EMBL/GenBank/DDBJ databases">
        <authorList>
            <consortium name="Pathogen Informatics"/>
        </authorList>
    </citation>
    <scope>NUCLEOTIDE SEQUENCE [LARGE SCALE GENOMIC DNA]</scope>
</reference>
<evidence type="ECO:0000256" key="6">
    <source>
        <dbReference type="RuleBase" id="RU365102"/>
    </source>
</evidence>
<gene>
    <name evidence="7" type="ORF">HNAJ_LOCUS2912</name>
</gene>
<dbReference type="Proteomes" id="UP000278807">
    <property type="component" value="Unassembled WGS sequence"/>
</dbReference>
<dbReference type="GO" id="GO:0032472">
    <property type="term" value="P:Golgi calcium ion transport"/>
    <property type="evidence" value="ECO:0007669"/>
    <property type="project" value="TreeGrafter"/>
</dbReference>
<evidence type="ECO:0000313" key="8">
    <source>
        <dbReference type="Proteomes" id="UP000278807"/>
    </source>
</evidence>
<keyword evidence="5 6" id="KW-0472">Membrane</keyword>
<dbReference type="GO" id="GO:0032468">
    <property type="term" value="P:Golgi calcium ion homeostasis"/>
    <property type="evidence" value="ECO:0007669"/>
    <property type="project" value="TreeGrafter"/>
</dbReference>